<dbReference type="InterPro" id="IPR037185">
    <property type="entry name" value="EmrE-like"/>
</dbReference>
<feature type="transmembrane region" description="Helical" evidence="6">
    <location>
        <begin position="300"/>
        <end position="320"/>
    </location>
</feature>
<dbReference type="InterPro" id="IPR036259">
    <property type="entry name" value="MFS_trans_sf"/>
</dbReference>
<evidence type="ECO:0000256" key="4">
    <source>
        <dbReference type="ARBA" id="ARBA00023136"/>
    </source>
</evidence>
<evidence type="ECO:0000256" key="3">
    <source>
        <dbReference type="ARBA" id="ARBA00022989"/>
    </source>
</evidence>
<keyword evidence="8" id="KW-1185">Reference proteome</keyword>
<feature type="region of interest" description="Disordered" evidence="5">
    <location>
        <begin position="61"/>
        <end position="136"/>
    </location>
</feature>
<evidence type="ECO:0000256" key="1">
    <source>
        <dbReference type="ARBA" id="ARBA00004141"/>
    </source>
</evidence>
<feature type="compositionally biased region" description="Polar residues" evidence="5">
    <location>
        <begin position="530"/>
        <end position="539"/>
    </location>
</feature>
<organism evidence="7 8">
    <name type="scientific">Myriangium duriaei CBS 260.36</name>
    <dbReference type="NCBI Taxonomy" id="1168546"/>
    <lineage>
        <taxon>Eukaryota</taxon>
        <taxon>Fungi</taxon>
        <taxon>Dikarya</taxon>
        <taxon>Ascomycota</taxon>
        <taxon>Pezizomycotina</taxon>
        <taxon>Dothideomycetes</taxon>
        <taxon>Dothideomycetidae</taxon>
        <taxon>Myriangiales</taxon>
        <taxon>Myriangiaceae</taxon>
        <taxon>Myriangium</taxon>
    </lineage>
</organism>
<feature type="transmembrane region" description="Helical" evidence="6">
    <location>
        <begin position="200"/>
        <end position="220"/>
    </location>
</feature>
<dbReference type="InterPro" id="IPR008521">
    <property type="entry name" value="Mg_trans_NIPA"/>
</dbReference>
<reference evidence="7" key="1">
    <citation type="journal article" date="2020" name="Stud. Mycol.">
        <title>101 Dothideomycetes genomes: a test case for predicting lifestyles and emergence of pathogens.</title>
        <authorList>
            <person name="Haridas S."/>
            <person name="Albert R."/>
            <person name="Binder M."/>
            <person name="Bloem J."/>
            <person name="Labutti K."/>
            <person name="Salamov A."/>
            <person name="Andreopoulos B."/>
            <person name="Baker S."/>
            <person name="Barry K."/>
            <person name="Bills G."/>
            <person name="Bluhm B."/>
            <person name="Cannon C."/>
            <person name="Castanera R."/>
            <person name="Culley D."/>
            <person name="Daum C."/>
            <person name="Ezra D."/>
            <person name="Gonzalez J."/>
            <person name="Henrissat B."/>
            <person name="Kuo A."/>
            <person name="Liang C."/>
            <person name="Lipzen A."/>
            <person name="Lutzoni F."/>
            <person name="Magnuson J."/>
            <person name="Mondo S."/>
            <person name="Nolan M."/>
            <person name="Ohm R."/>
            <person name="Pangilinan J."/>
            <person name="Park H.-J."/>
            <person name="Ramirez L."/>
            <person name="Alfaro M."/>
            <person name="Sun H."/>
            <person name="Tritt A."/>
            <person name="Yoshinaga Y."/>
            <person name="Zwiers L.-H."/>
            <person name="Turgeon B."/>
            <person name="Goodwin S."/>
            <person name="Spatafora J."/>
            <person name="Crous P."/>
            <person name="Grigoriev I."/>
        </authorList>
    </citation>
    <scope>NUCLEOTIDE SEQUENCE</scope>
    <source>
        <strain evidence="7">CBS 260.36</strain>
    </source>
</reference>
<feature type="compositionally biased region" description="Basic residues" evidence="5">
    <location>
        <begin position="610"/>
        <end position="622"/>
    </location>
</feature>
<dbReference type="GO" id="GO:0016020">
    <property type="term" value="C:membrane"/>
    <property type="evidence" value="ECO:0007669"/>
    <property type="project" value="UniProtKB-SubCell"/>
</dbReference>
<feature type="region of interest" description="Disordered" evidence="5">
    <location>
        <begin position="488"/>
        <end position="560"/>
    </location>
</feature>
<evidence type="ECO:0000256" key="6">
    <source>
        <dbReference type="SAM" id="Phobius"/>
    </source>
</evidence>
<feature type="compositionally biased region" description="Polar residues" evidence="5">
    <location>
        <begin position="547"/>
        <end position="560"/>
    </location>
</feature>
<dbReference type="SUPFAM" id="SSF103473">
    <property type="entry name" value="MFS general substrate transporter"/>
    <property type="match status" value="1"/>
</dbReference>
<dbReference type="Proteomes" id="UP000799439">
    <property type="component" value="Unassembled WGS sequence"/>
</dbReference>
<accession>A0A9P4IZL3</accession>
<feature type="compositionally biased region" description="Basic and acidic residues" evidence="5">
    <location>
        <begin position="61"/>
        <end position="80"/>
    </location>
</feature>
<dbReference type="GO" id="GO:0015095">
    <property type="term" value="F:magnesium ion transmembrane transporter activity"/>
    <property type="evidence" value="ECO:0007669"/>
    <property type="project" value="InterPro"/>
</dbReference>
<evidence type="ECO:0000313" key="8">
    <source>
        <dbReference type="Proteomes" id="UP000799439"/>
    </source>
</evidence>
<dbReference type="PANTHER" id="PTHR12570:SF65">
    <property type="entry name" value="MAGNESIUM TRANSPORTER NIPA9-RELATED"/>
    <property type="match status" value="1"/>
</dbReference>
<comment type="subcellular location">
    <subcellularLocation>
        <location evidence="1">Membrane</location>
        <topology evidence="1">Multi-pass membrane protein</topology>
    </subcellularLocation>
</comment>
<dbReference type="EMBL" id="ML996088">
    <property type="protein sequence ID" value="KAF2151400.1"/>
    <property type="molecule type" value="Genomic_DNA"/>
</dbReference>
<dbReference type="AlphaFoldDB" id="A0A9P4IZL3"/>
<dbReference type="OrthoDB" id="165382at2759"/>
<proteinExistence type="predicted"/>
<evidence type="ECO:0000313" key="7">
    <source>
        <dbReference type="EMBL" id="KAF2151400.1"/>
    </source>
</evidence>
<keyword evidence="4 6" id="KW-0472">Membrane</keyword>
<feature type="transmembrane region" description="Helical" evidence="6">
    <location>
        <begin position="332"/>
        <end position="352"/>
    </location>
</feature>
<evidence type="ECO:0000256" key="2">
    <source>
        <dbReference type="ARBA" id="ARBA00022692"/>
    </source>
</evidence>
<feature type="transmembrane region" description="Helical" evidence="6">
    <location>
        <begin position="240"/>
        <end position="257"/>
    </location>
</feature>
<keyword evidence="3 6" id="KW-1133">Transmembrane helix</keyword>
<feature type="transmembrane region" description="Helical" evidence="6">
    <location>
        <begin position="364"/>
        <end position="381"/>
    </location>
</feature>
<feature type="transmembrane region" description="Helical" evidence="6">
    <location>
        <begin position="145"/>
        <end position="165"/>
    </location>
</feature>
<feature type="compositionally biased region" description="Basic and acidic residues" evidence="5">
    <location>
        <begin position="93"/>
        <end position="108"/>
    </location>
</feature>
<dbReference type="PANTHER" id="PTHR12570">
    <property type="match status" value="1"/>
</dbReference>
<feature type="region of interest" description="Disordered" evidence="5">
    <location>
        <begin position="419"/>
        <end position="445"/>
    </location>
</feature>
<gene>
    <name evidence="7" type="ORF">K461DRAFT_258535</name>
</gene>
<comment type="caution">
    <text evidence="7">The sequence shown here is derived from an EMBL/GenBank/DDBJ whole genome shotgun (WGS) entry which is preliminary data.</text>
</comment>
<name>A0A9P4IZL3_9PEZI</name>
<sequence length="695" mass="75956">MAPLTLLTERLGDVTMTWHVAKGPTAGGWSSIIGIVVAICGNILISFALNTQRYAHIKLGREKEEREERAQSDKSKDRRPQAYGTSQGLDGTVRSRRDTQTSKDDRGESQPLLQRLDRTDSGFTQPPEQEEEKNDREKNYLSSPWWWLGITLMIIGECGNFLAYGFAPASIVSPLGVVALVSNCLIAPWMLHEKFRKRDALGVLIAIAGCVIVVLSASGSNPKLDADEIWRLISTWEFETYFGITAFLIVALMYASSKYGDKSILIDLGLVGLFGGYTALSTKGVASLLSNTIWRVVTFPVTYLLVAILVSTAILQIKYVNRALQRFDSTQVIPTQFVLFTLSVIIGSAILYRDFERKAAGDAGEFFAGCALTFLGVWCITSGRSRGHEADDEEDASDEEEGVHLHAEDGQVVPAGTAEAGRLPQTSGPVAGPRRTQSSKSDGPVLRLVTADADDEHAEDLSTDFLVQPWKNARTPGAASAIHHAPSQMIDSSGPASPDQGRRPPVHATTSDPVLPFFSEASDGLRRYPSITSPLLRSNTLDRPRTPENQTPIIEPGSVTTPRFGSIGRHSIVDILPHPGPLTNPLSNSLSVIVADSLRKGVDFAPGGSMRRRPSLRNKRSRRLDEAFTYTPLVREEESEDYMGQSPRKSSPRRHDRTESLGTPGGQSDAESRSFGQAFGTFFKRNKARSEEEGA</sequence>
<protein>
    <submittedName>
        <fullName evidence="7">DUF803-domain-containing protein</fullName>
    </submittedName>
</protein>
<feature type="region of interest" description="Disordered" evidence="5">
    <location>
        <begin position="605"/>
        <end position="695"/>
    </location>
</feature>
<evidence type="ECO:0000256" key="5">
    <source>
        <dbReference type="SAM" id="MobiDB-lite"/>
    </source>
</evidence>
<dbReference type="SUPFAM" id="SSF103481">
    <property type="entry name" value="Multidrug resistance efflux transporter EmrE"/>
    <property type="match status" value="1"/>
</dbReference>
<dbReference type="Pfam" id="PF05653">
    <property type="entry name" value="Mg_trans_NIPA"/>
    <property type="match status" value="1"/>
</dbReference>
<feature type="transmembrane region" description="Helical" evidence="6">
    <location>
        <begin position="264"/>
        <end position="280"/>
    </location>
</feature>
<keyword evidence="2 6" id="KW-0812">Transmembrane</keyword>
<feature type="transmembrane region" description="Helical" evidence="6">
    <location>
        <begin position="26"/>
        <end position="49"/>
    </location>
</feature>